<accession>A0A9D4KRU3</accession>
<gene>
    <name evidence="1" type="ORF">DPMN_086798</name>
</gene>
<dbReference type="EMBL" id="JAIWYP010000003">
    <property type="protein sequence ID" value="KAH3844539.1"/>
    <property type="molecule type" value="Genomic_DNA"/>
</dbReference>
<name>A0A9D4KRU3_DREPO</name>
<reference evidence="1" key="1">
    <citation type="journal article" date="2019" name="bioRxiv">
        <title>The Genome of the Zebra Mussel, Dreissena polymorpha: A Resource for Invasive Species Research.</title>
        <authorList>
            <person name="McCartney M.A."/>
            <person name="Auch B."/>
            <person name="Kono T."/>
            <person name="Mallez S."/>
            <person name="Zhang Y."/>
            <person name="Obille A."/>
            <person name="Becker A."/>
            <person name="Abrahante J.E."/>
            <person name="Garbe J."/>
            <person name="Badalamenti J.P."/>
            <person name="Herman A."/>
            <person name="Mangelson H."/>
            <person name="Liachko I."/>
            <person name="Sullivan S."/>
            <person name="Sone E.D."/>
            <person name="Koren S."/>
            <person name="Silverstein K.A.T."/>
            <person name="Beckman K.B."/>
            <person name="Gohl D.M."/>
        </authorList>
    </citation>
    <scope>NUCLEOTIDE SEQUENCE</scope>
    <source>
        <strain evidence="1">Duluth1</strain>
        <tissue evidence="1">Whole animal</tissue>
    </source>
</reference>
<evidence type="ECO:0000313" key="1">
    <source>
        <dbReference type="EMBL" id="KAH3844539.1"/>
    </source>
</evidence>
<proteinExistence type="predicted"/>
<dbReference type="AlphaFoldDB" id="A0A9D4KRU3"/>
<organism evidence="1 2">
    <name type="scientific">Dreissena polymorpha</name>
    <name type="common">Zebra mussel</name>
    <name type="synonym">Mytilus polymorpha</name>
    <dbReference type="NCBI Taxonomy" id="45954"/>
    <lineage>
        <taxon>Eukaryota</taxon>
        <taxon>Metazoa</taxon>
        <taxon>Spiralia</taxon>
        <taxon>Lophotrochozoa</taxon>
        <taxon>Mollusca</taxon>
        <taxon>Bivalvia</taxon>
        <taxon>Autobranchia</taxon>
        <taxon>Heteroconchia</taxon>
        <taxon>Euheterodonta</taxon>
        <taxon>Imparidentia</taxon>
        <taxon>Neoheterodontei</taxon>
        <taxon>Myida</taxon>
        <taxon>Dreissenoidea</taxon>
        <taxon>Dreissenidae</taxon>
        <taxon>Dreissena</taxon>
    </lineage>
</organism>
<keyword evidence="2" id="KW-1185">Reference proteome</keyword>
<dbReference type="Proteomes" id="UP000828390">
    <property type="component" value="Unassembled WGS sequence"/>
</dbReference>
<protein>
    <submittedName>
        <fullName evidence="1">Uncharacterized protein</fullName>
    </submittedName>
</protein>
<sequence>MEKSIISLGDLDPSNLKRHQKVQVHARYVHAKYERYRLRIEGAMRNCDKSVTEKSIISLGDLDPSDLIKR</sequence>
<reference evidence="1" key="2">
    <citation type="submission" date="2020-11" db="EMBL/GenBank/DDBJ databases">
        <authorList>
            <person name="McCartney M.A."/>
            <person name="Auch B."/>
            <person name="Kono T."/>
            <person name="Mallez S."/>
            <person name="Becker A."/>
            <person name="Gohl D.M."/>
            <person name="Silverstein K.A.T."/>
            <person name="Koren S."/>
            <person name="Bechman K.B."/>
            <person name="Herman A."/>
            <person name="Abrahante J.E."/>
            <person name="Garbe J."/>
        </authorList>
    </citation>
    <scope>NUCLEOTIDE SEQUENCE</scope>
    <source>
        <strain evidence="1">Duluth1</strain>
        <tissue evidence="1">Whole animal</tissue>
    </source>
</reference>
<comment type="caution">
    <text evidence="1">The sequence shown here is derived from an EMBL/GenBank/DDBJ whole genome shotgun (WGS) entry which is preliminary data.</text>
</comment>
<evidence type="ECO:0000313" key="2">
    <source>
        <dbReference type="Proteomes" id="UP000828390"/>
    </source>
</evidence>